<organism evidence="7 8">
    <name type="scientific">Herbiconiux aconitum</name>
    <dbReference type="NCBI Taxonomy" id="2970913"/>
    <lineage>
        <taxon>Bacteria</taxon>
        <taxon>Bacillati</taxon>
        <taxon>Actinomycetota</taxon>
        <taxon>Actinomycetes</taxon>
        <taxon>Micrococcales</taxon>
        <taxon>Microbacteriaceae</taxon>
        <taxon>Herbiconiux</taxon>
    </lineage>
</organism>
<dbReference type="InterPro" id="IPR016169">
    <property type="entry name" value="FAD-bd_PCMH_sub2"/>
</dbReference>
<keyword evidence="4" id="KW-0274">FAD</keyword>
<dbReference type="SUPFAM" id="SSF56176">
    <property type="entry name" value="FAD-binding/transporter-associated domain-like"/>
    <property type="match status" value="1"/>
</dbReference>
<evidence type="ECO:0000256" key="2">
    <source>
        <dbReference type="ARBA" id="ARBA00005466"/>
    </source>
</evidence>
<keyword evidence="8" id="KW-1185">Reference proteome</keyword>
<dbReference type="InterPro" id="IPR016166">
    <property type="entry name" value="FAD-bd_PCMH"/>
</dbReference>
<evidence type="ECO:0000313" key="7">
    <source>
        <dbReference type="EMBL" id="MCS5716962.1"/>
    </source>
</evidence>
<keyword evidence="5" id="KW-0560">Oxidoreductase</keyword>
<feature type="domain" description="FAD-binding PCMH-type" evidence="6">
    <location>
        <begin position="38"/>
        <end position="206"/>
    </location>
</feature>
<dbReference type="RefSeq" id="WP_259504721.1">
    <property type="nucleotide sequence ID" value="NZ_JANLCM010000001.1"/>
</dbReference>
<gene>
    <name evidence="7" type="ORF">N1027_02325</name>
</gene>
<dbReference type="InterPro" id="IPR016167">
    <property type="entry name" value="FAD-bd_PCMH_sub1"/>
</dbReference>
<evidence type="ECO:0000256" key="5">
    <source>
        <dbReference type="ARBA" id="ARBA00023002"/>
    </source>
</evidence>
<dbReference type="PROSITE" id="PS00862">
    <property type="entry name" value="OX2_COVAL_FAD"/>
    <property type="match status" value="1"/>
</dbReference>
<dbReference type="Proteomes" id="UP001165584">
    <property type="component" value="Unassembled WGS sequence"/>
</dbReference>
<evidence type="ECO:0000256" key="3">
    <source>
        <dbReference type="ARBA" id="ARBA00022630"/>
    </source>
</evidence>
<reference evidence="7" key="1">
    <citation type="submission" date="2022-08" db="EMBL/GenBank/DDBJ databases">
        <authorList>
            <person name="Deng Y."/>
            <person name="Han X.-F."/>
            <person name="Zhang Y.-Q."/>
        </authorList>
    </citation>
    <scope>NUCLEOTIDE SEQUENCE</scope>
    <source>
        <strain evidence="7">CPCC 205763</strain>
    </source>
</reference>
<keyword evidence="3" id="KW-0285">Flavoprotein</keyword>
<dbReference type="InterPro" id="IPR036318">
    <property type="entry name" value="FAD-bd_PCMH-like_sf"/>
</dbReference>
<dbReference type="PROSITE" id="PS51387">
    <property type="entry name" value="FAD_PCMH"/>
    <property type="match status" value="1"/>
</dbReference>
<dbReference type="InterPro" id="IPR006094">
    <property type="entry name" value="Oxid_FAD_bind_N"/>
</dbReference>
<dbReference type="InterPro" id="IPR050416">
    <property type="entry name" value="FAD-linked_Oxidoreductase"/>
</dbReference>
<comment type="cofactor">
    <cofactor evidence="1">
        <name>FAD</name>
        <dbReference type="ChEBI" id="CHEBI:57692"/>
    </cofactor>
</comment>
<dbReference type="PANTHER" id="PTHR42973:SF39">
    <property type="entry name" value="FAD-BINDING PCMH-TYPE DOMAIN-CONTAINING PROTEIN"/>
    <property type="match status" value="1"/>
</dbReference>
<sequence length="461" mass="48083">MTFSSESFAELVSTASGPVLQRGDAALAAEVAAQNTAVVHDPEVAVSAVDEADVAAAVRFAIANSLPVHVLATGHGSTVPVTSGVIITTSRVTGLSIDPESAVASIGAGNRWESVVAAAAEHGLAPITGASGHVGCIGYTLGGGVGPLARTFGFSSDYARSFRVVTADGEVVTASAEEHPDLFWALRGGKGGLGVVTSMEFGLVRLPSFYGGSLFFEESDIPSVLRAWATFTETAPEEATSSVAVVRFPPFEVIPEPLRGKTVISARFAYVGDPAEGERLFQPIRDAGSAFLGRVGEMPASEVSTIHSDPTDPGPSWDRGMLLGGIDGEFIDRFLAMFGPGREVPIIVAELRHLGGATARDVPGGSAVGGRSAEYAFVMIGAPDPSLFDTVLPQIADGITAQLSEWVSTETNINFASGSLSVPGLYEESWPAAIFDRLAEVRRAYDPTHVFPYPDFPDRGE</sequence>
<proteinExistence type="inferred from homology"/>
<evidence type="ECO:0000256" key="1">
    <source>
        <dbReference type="ARBA" id="ARBA00001974"/>
    </source>
</evidence>
<protein>
    <submittedName>
        <fullName evidence="7">FAD-binding oxidoreductase</fullName>
    </submittedName>
</protein>
<dbReference type="Gene3D" id="3.40.462.20">
    <property type="match status" value="1"/>
</dbReference>
<dbReference type="Pfam" id="PF01565">
    <property type="entry name" value="FAD_binding_4"/>
    <property type="match status" value="1"/>
</dbReference>
<evidence type="ECO:0000259" key="6">
    <source>
        <dbReference type="PROSITE" id="PS51387"/>
    </source>
</evidence>
<evidence type="ECO:0000313" key="8">
    <source>
        <dbReference type="Proteomes" id="UP001165584"/>
    </source>
</evidence>
<comment type="similarity">
    <text evidence="2">Belongs to the oxygen-dependent FAD-linked oxidoreductase family.</text>
</comment>
<dbReference type="PANTHER" id="PTHR42973">
    <property type="entry name" value="BINDING OXIDOREDUCTASE, PUTATIVE (AFU_ORTHOLOGUE AFUA_1G17690)-RELATED"/>
    <property type="match status" value="1"/>
</dbReference>
<dbReference type="Gene3D" id="3.30.465.10">
    <property type="match status" value="1"/>
</dbReference>
<dbReference type="EMBL" id="JANLCM010000001">
    <property type="protein sequence ID" value="MCS5716962.1"/>
    <property type="molecule type" value="Genomic_DNA"/>
</dbReference>
<evidence type="ECO:0000256" key="4">
    <source>
        <dbReference type="ARBA" id="ARBA00022827"/>
    </source>
</evidence>
<accession>A0ABT2GL65</accession>
<comment type="caution">
    <text evidence="7">The sequence shown here is derived from an EMBL/GenBank/DDBJ whole genome shotgun (WGS) entry which is preliminary data.</text>
</comment>
<name>A0ABT2GL65_9MICO</name>
<dbReference type="InterPro" id="IPR006093">
    <property type="entry name" value="Oxy_OxRdtase_FAD_BS"/>
</dbReference>
<dbReference type="Gene3D" id="3.30.43.10">
    <property type="entry name" value="Uridine Diphospho-n-acetylenolpyruvylglucosamine Reductase, domain 2"/>
    <property type="match status" value="1"/>
</dbReference>